<comment type="caution">
    <text evidence="3">The sequence shown here is derived from an EMBL/GenBank/DDBJ whole genome shotgun (WGS) entry which is preliminary data.</text>
</comment>
<keyword evidence="4" id="KW-1185">Reference proteome</keyword>
<feature type="chain" id="PRO_5039026104" evidence="2">
    <location>
        <begin position="27"/>
        <end position="417"/>
    </location>
</feature>
<keyword evidence="3" id="KW-0762">Sugar transport</keyword>
<dbReference type="PANTHER" id="PTHR43649:SF30">
    <property type="entry name" value="ABC TRANSPORTER SUBSTRATE-BINDING PROTEIN"/>
    <property type="match status" value="1"/>
</dbReference>
<evidence type="ECO:0000256" key="2">
    <source>
        <dbReference type="SAM" id="SignalP"/>
    </source>
</evidence>
<accession>A0A4Q8AGL7</accession>
<dbReference type="EMBL" id="SHLA01000001">
    <property type="protein sequence ID" value="RZU62809.1"/>
    <property type="molecule type" value="Genomic_DNA"/>
</dbReference>
<organism evidence="3 4">
    <name type="scientific">Zhihengliuella halotolerans</name>
    <dbReference type="NCBI Taxonomy" id="370736"/>
    <lineage>
        <taxon>Bacteria</taxon>
        <taxon>Bacillati</taxon>
        <taxon>Actinomycetota</taxon>
        <taxon>Actinomycetes</taxon>
        <taxon>Micrococcales</taxon>
        <taxon>Micrococcaceae</taxon>
        <taxon>Zhihengliuella</taxon>
    </lineage>
</organism>
<evidence type="ECO:0000256" key="1">
    <source>
        <dbReference type="SAM" id="MobiDB-lite"/>
    </source>
</evidence>
<keyword evidence="2" id="KW-0732">Signal</keyword>
<keyword evidence="3" id="KW-0813">Transport</keyword>
<dbReference type="InterPro" id="IPR006059">
    <property type="entry name" value="SBP"/>
</dbReference>
<dbReference type="PANTHER" id="PTHR43649">
    <property type="entry name" value="ARABINOSE-BINDING PROTEIN-RELATED"/>
    <property type="match status" value="1"/>
</dbReference>
<dbReference type="PROSITE" id="PS51257">
    <property type="entry name" value="PROKAR_LIPOPROTEIN"/>
    <property type="match status" value="1"/>
</dbReference>
<evidence type="ECO:0000313" key="4">
    <source>
        <dbReference type="Proteomes" id="UP000292685"/>
    </source>
</evidence>
<protein>
    <submittedName>
        <fullName evidence="3">Multiple sugar transport system substrate-binding protein</fullName>
    </submittedName>
</protein>
<dbReference type="InterPro" id="IPR050490">
    <property type="entry name" value="Bact_solute-bd_prot1"/>
</dbReference>
<evidence type="ECO:0000313" key="3">
    <source>
        <dbReference type="EMBL" id="RZU62809.1"/>
    </source>
</evidence>
<reference evidence="3 4" key="1">
    <citation type="submission" date="2019-02" db="EMBL/GenBank/DDBJ databases">
        <title>Sequencing the genomes of 1000 actinobacteria strains.</title>
        <authorList>
            <person name="Klenk H.-P."/>
        </authorList>
    </citation>
    <scope>NUCLEOTIDE SEQUENCE [LARGE SCALE GENOMIC DNA]</scope>
    <source>
        <strain evidence="3 4">DSM 17364</strain>
    </source>
</reference>
<gene>
    <name evidence="3" type="ORF">EV380_2414</name>
</gene>
<dbReference type="AlphaFoldDB" id="A0A4Q8AGL7"/>
<dbReference type="OrthoDB" id="3495561at2"/>
<dbReference type="Proteomes" id="UP000292685">
    <property type="component" value="Unassembled WGS sequence"/>
</dbReference>
<feature type="region of interest" description="Disordered" evidence="1">
    <location>
        <begin position="398"/>
        <end position="417"/>
    </location>
</feature>
<name>A0A4Q8AGL7_9MICC</name>
<dbReference type="SUPFAM" id="SSF53850">
    <property type="entry name" value="Periplasmic binding protein-like II"/>
    <property type="match status" value="1"/>
</dbReference>
<dbReference type="Pfam" id="PF01547">
    <property type="entry name" value="SBP_bac_1"/>
    <property type="match status" value="1"/>
</dbReference>
<dbReference type="RefSeq" id="WP_130451331.1">
    <property type="nucleotide sequence ID" value="NZ_SHLA01000001.1"/>
</dbReference>
<feature type="signal peptide" evidence="2">
    <location>
        <begin position="1"/>
        <end position="26"/>
    </location>
</feature>
<proteinExistence type="predicted"/>
<sequence>MKYIRRTASVAAIAAASLALSSCGFGGSGGGGGDADGATTLDMLVPTYSEGTKGLWESVIADFEAANEDIKINLQVESWDNLESVLNTKIQAGSAPDIYNGGAFSGFASEGLLYPAEEIASAETLADFQESFAANEEVEGTQYGLPLIASARAMFYNTELFEEAGVDAPPTTWDELYDAAEAITEETGKPGYGMPLGSEEAQGEALIWFGGNGGGYGDENTITVDTPENVEAAEFMQKMIDDGLTQSDPGSTQRTPMLNVFFQGQIGMVYGLPQNVGQIAEEYPDLEYGIAQVATADGSPATLGVADRLMAFENDGDKAEAITRFMDYFYSQEVYTNWVESEGFLPTTKSGSEALEGDEDLKPFLDMLPDAVFYPTTNPNWSATDGAMKSLFGQIGQGKDPSDVLGEIQQRADRGAN</sequence>
<dbReference type="Gene3D" id="3.40.190.10">
    <property type="entry name" value="Periplasmic binding protein-like II"/>
    <property type="match status" value="2"/>
</dbReference>